<organism evidence="2 3">
    <name type="scientific">Vreelandella subterranea</name>
    <dbReference type="NCBI Taxonomy" id="416874"/>
    <lineage>
        <taxon>Bacteria</taxon>
        <taxon>Pseudomonadati</taxon>
        <taxon>Pseudomonadota</taxon>
        <taxon>Gammaproteobacteria</taxon>
        <taxon>Oceanospirillales</taxon>
        <taxon>Halomonadaceae</taxon>
        <taxon>Vreelandella</taxon>
    </lineage>
</organism>
<keyword evidence="3" id="KW-1185">Reference proteome</keyword>
<proteinExistence type="predicted"/>
<protein>
    <submittedName>
        <fullName evidence="2">Positive regulator of sigma(E), RseC/MucC</fullName>
    </submittedName>
</protein>
<feature type="transmembrane region" description="Helical" evidence="1">
    <location>
        <begin position="115"/>
        <end position="136"/>
    </location>
</feature>
<name>A0A1H9QQ89_9GAMM</name>
<keyword evidence="1" id="KW-0472">Membrane</keyword>
<dbReference type="STRING" id="416874.SAMN04487958_10241"/>
<reference evidence="3" key="1">
    <citation type="submission" date="2016-10" db="EMBL/GenBank/DDBJ databases">
        <authorList>
            <person name="Varghese N."/>
            <person name="Submissions S."/>
        </authorList>
    </citation>
    <scope>NUCLEOTIDE SEQUENCE [LARGE SCALE GENOMIC DNA]</scope>
    <source>
        <strain evidence="3">CGMCC 1.6495</strain>
    </source>
</reference>
<evidence type="ECO:0000313" key="2">
    <source>
        <dbReference type="EMBL" id="SER62395.1"/>
    </source>
</evidence>
<evidence type="ECO:0000313" key="3">
    <source>
        <dbReference type="Proteomes" id="UP000198505"/>
    </source>
</evidence>
<gene>
    <name evidence="2" type="ORF">SAMN04487958_10241</name>
</gene>
<feature type="transmembrane region" description="Helical" evidence="1">
    <location>
        <begin position="90"/>
        <end position="109"/>
    </location>
</feature>
<evidence type="ECO:0000256" key="1">
    <source>
        <dbReference type="SAM" id="Phobius"/>
    </source>
</evidence>
<dbReference type="RefSeq" id="WP_175474686.1">
    <property type="nucleotide sequence ID" value="NZ_FOGS01000002.1"/>
</dbReference>
<keyword evidence="1" id="KW-1133">Transmembrane helix</keyword>
<accession>A0A1H9QQ89</accession>
<dbReference type="Proteomes" id="UP000198505">
    <property type="component" value="Unassembled WGS sequence"/>
</dbReference>
<dbReference type="EMBL" id="FOGS01000002">
    <property type="protein sequence ID" value="SER62395.1"/>
    <property type="molecule type" value="Genomic_DNA"/>
</dbReference>
<keyword evidence="1" id="KW-0812">Transmembrane</keyword>
<dbReference type="AlphaFoldDB" id="A0A1H9QQ89"/>
<sequence length="151" mass="16001">MPISASKTFIERQARVVGYHDKGIVVEVRASAGCTQCAKGQGCGAGLLSRPRAWQLEIDLPPSSRGEPLPPVDSEVTVAMQKASITQLTGLIYGLPLLMGLVVAAIGSVVSDSTWLAPGLFFGVLMCGMVGLKYVLGQRAEFFRPQLIDAP</sequence>
<dbReference type="Pfam" id="PF04246">
    <property type="entry name" value="RseC_MucC"/>
    <property type="match status" value="1"/>
</dbReference>